<dbReference type="PROSITE" id="PS50263">
    <property type="entry name" value="CN_HYDROLASE"/>
    <property type="match status" value="1"/>
</dbReference>
<dbReference type="AlphaFoldDB" id="A0A917SUH9"/>
<accession>A0A917SUH9</accession>
<comment type="caution">
    <text evidence="3">The sequence shown here is derived from an EMBL/GenBank/DDBJ whole genome shotgun (WGS) entry which is preliminary data.</text>
</comment>
<evidence type="ECO:0000256" key="1">
    <source>
        <dbReference type="ARBA" id="ARBA00010613"/>
    </source>
</evidence>
<dbReference type="InterPro" id="IPR036526">
    <property type="entry name" value="C-N_Hydrolase_sf"/>
</dbReference>
<evidence type="ECO:0000259" key="2">
    <source>
        <dbReference type="PROSITE" id="PS50263"/>
    </source>
</evidence>
<dbReference type="GO" id="GO:0016787">
    <property type="term" value="F:hydrolase activity"/>
    <property type="evidence" value="ECO:0007669"/>
    <property type="project" value="UniProtKB-KW"/>
</dbReference>
<dbReference type="InterPro" id="IPR001110">
    <property type="entry name" value="UPF0012_CS"/>
</dbReference>
<evidence type="ECO:0000313" key="4">
    <source>
        <dbReference type="Proteomes" id="UP000655208"/>
    </source>
</evidence>
<dbReference type="Proteomes" id="UP000655208">
    <property type="component" value="Unassembled WGS sequence"/>
</dbReference>
<keyword evidence="4" id="KW-1185">Reference proteome</keyword>
<gene>
    <name evidence="3" type="ORF">GCM10011594_15680</name>
</gene>
<dbReference type="InterPro" id="IPR003010">
    <property type="entry name" value="C-N_Hydrolase"/>
</dbReference>
<dbReference type="Pfam" id="PF00795">
    <property type="entry name" value="CN_hydrolase"/>
    <property type="match status" value="1"/>
</dbReference>
<comment type="similarity">
    <text evidence="1">Belongs to the carbon-nitrogen hydrolase superfamily. NIT1/NIT2 family.</text>
</comment>
<reference evidence="3" key="2">
    <citation type="submission" date="2020-09" db="EMBL/GenBank/DDBJ databases">
        <authorList>
            <person name="Sun Q."/>
            <person name="Zhou Y."/>
        </authorList>
    </citation>
    <scope>NUCLEOTIDE SEQUENCE</scope>
    <source>
        <strain evidence="3">CGMCC 4.7308</strain>
    </source>
</reference>
<sequence>MRIAVTQFDPRPDPAANAGHIASAAARAASDGADLLLAPEGSLVSFLTDPSAPGRAAQPLDGPFVGALAEASRRHGLAIAAGTFVPDPDSDRVHNTLVVLVDGELRAAYRKIHLYDAFAFEESRSVAPGADAAPVVELGGVRVGFATCYDLRFPELFRSLSAAGADVLALASAWVRGPLKEEHWSTLLRARAIENTCYVVAADQIGPAGIGRSAAFDPFGLPLLDLGTATPGYGCVTVNPERIREVRDILPSGRHGRLRIDPVPAPVALPVS</sequence>
<feature type="domain" description="CN hydrolase" evidence="2">
    <location>
        <begin position="1"/>
        <end position="240"/>
    </location>
</feature>
<reference evidence="3" key="1">
    <citation type="journal article" date="2014" name="Int. J. Syst. Evol. Microbiol.">
        <title>Complete genome sequence of Corynebacterium casei LMG S-19264T (=DSM 44701T), isolated from a smear-ripened cheese.</title>
        <authorList>
            <consortium name="US DOE Joint Genome Institute (JGI-PGF)"/>
            <person name="Walter F."/>
            <person name="Albersmeier A."/>
            <person name="Kalinowski J."/>
            <person name="Ruckert C."/>
        </authorList>
    </citation>
    <scope>NUCLEOTIDE SEQUENCE</scope>
    <source>
        <strain evidence="3">CGMCC 4.7308</strain>
    </source>
</reference>
<protein>
    <submittedName>
        <fullName evidence="3">Hydrolase</fullName>
    </submittedName>
</protein>
<dbReference type="PROSITE" id="PS01227">
    <property type="entry name" value="UPF0012"/>
    <property type="match status" value="1"/>
</dbReference>
<dbReference type="CDD" id="cd07581">
    <property type="entry name" value="nitrilase_3"/>
    <property type="match status" value="1"/>
</dbReference>
<keyword evidence="3" id="KW-0378">Hydrolase</keyword>
<proteinExistence type="inferred from homology"/>
<dbReference type="Gene3D" id="3.60.110.10">
    <property type="entry name" value="Carbon-nitrogen hydrolase"/>
    <property type="match status" value="1"/>
</dbReference>
<dbReference type="EMBL" id="BMNA01000003">
    <property type="protein sequence ID" value="GGL96803.1"/>
    <property type="molecule type" value="Genomic_DNA"/>
</dbReference>
<evidence type="ECO:0000313" key="3">
    <source>
        <dbReference type="EMBL" id="GGL96803.1"/>
    </source>
</evidence>
<dbReference type="RefSeq" id="WP_188940989.1">
    <property type="nucleotide sequence ID" value="NZ_BMNA01000003.1"/>
</dbReference>
<dbReference type="SUPFAM" id="SSF56317">
    <property type="entry name" value="Carbon-nitrogen hydrolase"/>
    <property type="match status" value="1"/>
</dbReference>
<dbReference type="PANTHER" id="PTHR23088:SF27">
    <property type="entry name" value="DEAMINATED GLUTATHIONE AMIDASE"/>
    <property type="match status" value="1"/>
</dbReference>
<name>A0A917SUH9_9ACTN</name>
<dbReference type="PANTHER" id="PTHR23088">
    <property type="entry name" value="NITRILASE-RELATED"/>
    <property type="match status" value="1"/>
</dbReference>
<organism evidence="3 4">
    <name type="scientific">Nakamurella endophytica</name>
    <dbReference type="NCBI Taxonomy" id="1748367"/>
    <lineage>
        <taxon>Bacteria</taxon>
        <taxon>Bacillati</taxon>
        <taxon>Actinomycetota</taxon>
        <taxon>Actinomycetes</taxon>
        <taxon>Nakamurellales</taxon>
        <taxon>Nakamurellaceae</taxon>
        <taxon>Nakamurella</taxon>
    </lineage>
</organism>